<organism evidence="1 2">
    <name type="scientific">Aureibacter tunicatorum</name>
    <dbReference type="NCBI Taxonomy" id="866807"/>
    <lineage>
        <taxon>Bacteria</taxon>
        <taxon>Pseudomonadati</taxon>
        <taxon>Bacteroidota</taxon>
        <taxon>Cytophagia</taxon>
        <taxon>Cytophagales</taxon>
        <taxon>Persicobacteraceae</taxon>
        <taxon>Aureibacter</taxon>
    </lineage>
</organism>
<proteinExistence type="predicted"/>
<keyword evidence="2" id="KW-1185">Reference proteome</keyword>
<protein>
    <submittedName>
        <fullName evidence="1">Uncharacterized protein</fullName>
    </submittedName>
</protein>
<name>A0AAE3XMN2_9BACT</name>
<sequence>MNNTNVIHKLINKLIFLWITILNHNHIAGNGVFFEKFAYNFKFFGNVSF</sequence>
<dbReference type="Proteomes" id="UP001185092">
    <property type="component" value="Unassembled WGS sequence"/>
</dbReference>
<dbReference type="EMBL" id="JAVDQD010000001">
    <property type="protein sequence ID" value="MDR6237799.1"/>
    <property type="molecule type" value="Genomic_DNA"/>
</dbReference>
<reference evidence="1" key="1">
    <citation type="submission" date="2023-07" db="EMBL/GenBank/DDBJ databases">
        <title>Genomic Encyclopedia of Type Strains, Phase IV (KMG-IV): sequencing the most valuable type-strain genomes for metagenomic binning, comparative biology and taxonomic classification.</title>
        <authorList>
            <person name="Goeker M."/>
        </authorList>
    </citation>
    <scope>NUCLEOTIDE SEQUENCE</scope>
    <source>
        <strain evidence="1">DSM 26174</strain>
    </source>
</reference>
<accession>A0AAE3XMN2</accession>
<gene>
    <name evidence="1" type="ORF">HNQ88_000775</name>
</gene>
<evidence type="ECO:0000313" key="1">
    <source>
        <dbReference type="EMBL" id="MDR6237799.1"/>
    </source>
</evidence>
<evidence type="ECO:0000313" key="2">
    <source>
        <dbReference type="Proteomes" id="UP001185092"/>
    </source>
</evidence>
<comment type="caution">
    <text evidence="1">The sequence shown here is derived from an EMBL/GenBank/DDBJ whole genome shotgun (WGS) entry which is preliminary data.</text>
</comment>
<dbReference type="AlphaFoldDB" id="A0AAE3XMN2"/>